<name>A0A139A703_GONPJ</name>
<dbReference type="STRING" id="1344416.A0A139A703"/>
<organism evidence="7 8">
    <name type="scientific">Gonapodya prolifera (strain JEL478)</name>
    <name type="common">Monoblepharis prolifera</name>
    <dbReference type="NCBI Taxonomy" id="1344416"/>
    <lineage>
        <taxon>Eukaryota</taxon>
        <taxon>Fungi</taxon>
        <taxon>Fungi incertae sedis</taxon>
        <taxon>Chytridiomycota</taxon>
        <taxon>Chytridiomycota incertae sedis</taxon>
        <taxon>Monoblepharidomycetes</taxon>
        <taxon>Monoblepharidales</taxon>
        <taxon>Gonapodyaceae</taxon>
        <taxon>Gonapodya</taxon>
    </lineage>
</organism>
<keyword evidence="2" id="KW-0436">Ligase</keyword>
<dbReference type="InterPro" id="IPR014746">
    <property type="entry name" value="Gln_synth/guanido_kin_cat_dom"/>
</dbReference>
<dbReference type="GO" id="GO:0006542">
    <property type="term" value="P:glutamine biosynthetic process"/>
    <property type="evidence" value="ECO:0007669"/>
    <property type="project" value="InterPro"/>
</dbReference>
<protein>
    <recommendedName>
        <fullName evidence="1">Glutamine synthetase</fullName>
    </recommendedName>
</protein>
<dbReference type="PANTHER" id="PTHR43785:SF2">
    <property type="entry name" value="TYPE-1 GLUTAMINE SYNTHETASE 1"/>
    <property type="match status" value="1"/>
</dbReference>
<sequence>MASTELLAQITPKSTPSSDLEKEVREKTVKYGSKFMRLIWTDYSALVRARVVTLGRFFDSVAMKGTPVFGGAMALPIMYDSVPSSIGDAGVSGGVIMKPDFRSSKPCPWHPAHYMTMGNLFIPDGKGGHKPWALCPRSFLQTQLDRMKSQFGYDVIAGVENEFILYKSADDKGNVVPINLTNYSETAGLRGDIAGLFDTIVEGIIEGGIPMGQYHTECADGQYEITTAPMEAMALADATIYIREVIHGVAAKHGINATFSPKVFPDQAGSASHIHFSFRDAAGKNVYPDPNEKYGISKHGQAFMAGILEHLPSMIAITLPSAASYKRVVPSAWAGVFTAWGIENKETPVRVTEDTFGVVNNVEIKAVDGTANIYLALGAIIAAGLDGMERGLTLPENTQCDPFSLSDEEKKARRITALPNTFTSSIANFKANPLWKKVMGEDMYNMFIAARTNEQEYFSKVSDDELRSMHVLRY</sequence>
<evidence type="ECO:0000256" key="5">
    <source>
        <dbReference type="SAM" id="MobiDB-lite"/>
    </source>
</evidence>
<dbReference type="InterPro" id="IPR036651">
    <property type="entry name" value="Gln_synt_N_sf"/>
</dbReference>
<dbReference type="EMBL" id="KQ965790">
    <property type="protein sequence ID" value="KXS12235.1"/>
    <property type="molecule type" value="Genomic_DNA"/>
</dbReference>
<dbReference type="PANTHER" id="PTHR43785">
    <property type="entry name" value="GAMMA-GLUTAMYLPUTRESCINE SYNTHETASE"/>
    <property type="match status" value="1"/>
</dbReference>
<comment type="similarity">
    <text evidence="3 4">Belongs to the glutamine synthetase family.</text>
</comment>
<feature type="domain" description="GS catalytic" evidence="6">
    <location>
        <begin position="136"/>
        <end position="474"/>
    </location>
</feature>
<evidence type="ECO:0000313" key="7">
    <source>
        <dbReference type="EMBL" id="KXS12235.1"/>
    </source>
</evidence>
<dbReference type="Gene3D" id="3.30.590.10">
    <property type="entry name" value="Glutamine synthetase/guanido kinase, catalytic domain"/>
    <property type="match status" value="1"/>
</dbReference>
<proteinExistence type="inferred from homology"/>
<reference evidence="7 8" key="1">
    <citation type="journal article" date="2015" name="Genome Biol. Evol.">
        <title>Phylogenomic analyses indicate that early fungi evolved digesting cell walls of algal ancestors of land plants.</title>
        <authorList>
            <person name="Chang Y."/>
            <person name="Wang S."/>
            <person name="Sekimoto S."/>
            <person name="Aerts A.L."/>
            <person name="Choi C."/>
            <person name="Clum A."/>
            <person name="LaButti K.M."/>
            <person name="Lindquist E.A."/>
            <person name="Yee Ngan C."/>
            <person name="Ohm R.A."/>
            <person name="Salamov A.A."/>
            <person name="Grigoriev I.V."/>
            <person name="Spatafora J.W."/>
            <person name="Berbee M.L."/>
        </authorList>
    </citation>
    <scope>NUCLEOTIDE SEQUENCE [LARGE SCALE GENOMIC DNA]</scope>
    <source>
        <strain evidence="7 8">JEL478</strain>
    </source>
</reference>
<evidence type="ECO:0000256" key="4">
    <source>
        <dbReference type="RuleBase" id="RU000384"/>
    </source>
</evidence>
<dbReference type="GO" id="GO:0004356">
    <property type="term" value="F:glutamine synthetase activity"/>
    <property type="evidence" value="ECO:0007669"/>
    <property type="project" value="InterPro"/>
</dbReference>
<dbReference type="Gene3D" id="3.10.20.70">
    <property type="entry name" value="Glutamine synthetase, N-terminal domain"/>
    <property type="match status" value="1"/>
</dbReference>
<dbReference type="AlphaFoldDB" id="A0A139A703"/>
<dbReference type="InterPro" id="IPR008146">
    <property type="entry name" value="Gln_synth_cat_dom"/>
</dbReference>
<evidence type="ECO:0000259" key="6">
    <source>
        <dbReference type="PROSITE" id="PS51987"/>
    </source>
</evidence>
<gene>
    <name evidence="7" type="ORF">M427DRAFT_409451</name>
</gene>
<dbReference type="OrthoDB" id="77835at2759"/>
<feature type="region of interest" description="Disordered" evidence="5">
    <location>
        <begin position="1"/>
        <end position="20"/>
    </location>
</feature>
<dbReference type="OMA" id="WGSENRA"/>
<evidence type="ECO:0000313" key="8">
    <source>
        <dbReference type="Proteomes" id="UP000070544"/>
    </source>
</evidence>
<accession>A0A139A703</accession>
<dbReference type="PROSITE" id="PS51987">
    <property type="entry name" value="GS_CATALYTIC"/>
    <property type="match status" value="1"/>
</dbReference>
<dbReference type="Proteomes" id="UP000070544">
    <property type="component" value="Unassembled WGS sequence"/>
</dbReference>
<dbReference type="SUPFAM" id="SSF55931">
    <property type="entry name" value="Glutamine synthetase/guanido kinase"/>
    <property type="match status" value="1"/>
</dbReference>
<evidence type="ECO:0000256" key="3">
    <source>
        <dbReference type="PROSITE-ProRule" id="PRU01331"/>
    </source>
</evidence>
<dbReference type="SMART" id="SM01230">
    <property type="entry name" value="Gln-synt_C"/>
    <property type="match status" value="1"/>
</dbReference>
<keyword evidence="8" id="KW-1185">Reference proteome</keyword>
<evidence type="ECO:0000256" key="2">
    <source>
        <dbReference type="ARBA" id="ARBA00022598"/>
    </source>
</evidence>
<dbReference type="Pfam" id="PF00120">
    <property type="entry name" value="Gln-synt_C"/>
    <property type="match status" value="1"/>
</dbReference>
<evidence type="ECO:0000256" key="1">
    <source>
        <dbReference type="ARBA" id="ARBA00021364"/>
    </source>
</evidence>